<gene>
    <name evidence="1" type="ordered locus">Spirs_1991</name>
</gene>
<dbReference type="AlphaFoldDB" id="E1R1H2"/>
<evidence type="ECO:0008006" key="3">
    <source>
        <dbReference type="Google" id="ProtNLM"/>
    </source>
</evidence>
<proteinExistence type="predicted"/>
<organism evidence="1 2">
    <name type="scientific">Sediminispirochaeta smaragdinae (strain DSM 11293 / JCM 15392 / SEBR 4228)</name>
    <name type="common">Spirochaeta smaragdinae</name>
    <dbReference type="NCBI Taxonomy" id="573413"/>
    <lineage>
        <taxon>Bacteria</taxon>
        <taxon>Pseudomonadati</taxon>
        <taxon>Spirochaetota</taxon>
        <taxon>Spirochaetia</taxon>
        <taxon>Spirochaetales</taxon>
        <taxon>Spirochaetaceae</taxon>
        <taxon>Sediminispirochaeta</taxon>
    </lineage>
</organism>
<dbReference type="Proteomes" id="UP000002318">
    <property type="component" value="Chromosome"/>
</dbReference>
<keyword evidence="2" id="KW-1185">Reference proteome</keyword>
<accession>E1R1H2</accession>
<reference evidence="1 2" key="1">
    <citation type="journal article" date="2010" name="Stand. Genomic Sci.">
        <title>Complete genome sequence of Spirochaeta smaragdinae type strain (SEBR 4228).</title>
        <authorList>
            <person name="Mavromatis K."/>
            <person name="Yasawong M."/>
            <person name="Chertkov O."/>
            <person name="Lapidus A."/>
            <person name="Lucas S."/>
            <person name="Nolan M."/>
            <person name="Del Rio T.G."/>
            <person name="Tice H."/>
            <person name="Cheng J.F."/>
            <person name="Pitluck S."/>
            <person name="Liolios K."/>
            <person name="Ivanova N."/>
            <person name="Tapia R."/>
            <person name="Han C."/>
            <person name="Bruce D."/>
            <person name="Goodwin L."/>
            <person name="Pati A."/>
            <person name="Chen A."/>
            <person name="Palaniappan K."/>
            <person name="Land M."/>
            <person name="Hauser L."/>
            <person name="Chang Y.J."/>
            <person name="Jeffries C.D."/>
            <person name="Detter J.C."/>
            <person name="Rohde M."/>
            <person name="Brambilla E."/>
            <person name="Spring S."/>
            <person name="Goker M."/>
            <person name="Sikorski J."/>
            <person name="Woyke T."/>
            <person name="Bristow J."/>
            <person name="Eisen J.A."/>
            <person name="Markowitz V."/>
            <person name="Hugenholtz P."/>
            <person name="Klenk H.P."/>
            <person name="Kyrpides N.C."/>
        </authorList>
    </citation>
    <scope>NUCLEOTIDE SEQUENCE [LARGE SCALE GENOMIC DNA]</scope>
    <source>
        <strain evidence="2">DSM 11293 / JCM 15392 / SEBR 4228</strain>
    </source>
</reference>
<dbReference type="RefSeq" id="WP_013254577.1">
    <property type="nucleotide sequence ID" value="NC_014364.1"/>
</dbReference>
<evidence type="ECO:0000313" key="1">
    <source>
        <dbReference type="EMBL" id="ADK81113.1"/>
    </source>
</evidence>
<dbReference type="EMBL" id="CP002116">
    <property type="protein sequence ID" value="ADK81113.1"/>
    <property type="molecule type" value="Genomic_DNA"/>
</dbReference>
<dbReference type="KEGG" id="ssm:Spirs_1991"/>
<sequence length="185" mass="20467">MSGELTSWQAVKARLDLEDNQEDKATGLIAVASRRAERYTGRLLAGRDGTLVMDGRASDHLVLPQYPINRIESVKVDPYRVFDGEPVTDYFADLGAGILIRTAPHLWPLGVKNIQVTGNFGYGAIPEDLEESVIQLVGYWLGSQGISWLGKGDAASGEYQTMYVGVMDLPFQVRNVWDSYREVSV</sequence>
<evidence type="ECO:0000313" key="2">
    <source>
        <dbReference type="Proteomes" id="UP000002318"/>
    </source>
</evidence>
<dbReference type="OrthoDB" id="284158at2"/>
<name>E1R1H2_SEDSS</name>
<dbReference type="STRING" id="573413.Spirs_1991"/>
<dbReference type="HOGENOM" id="CLU_1460422_0_0_12"/>
<protein>
    <recommendedName>
        <fullName evidence="3">Phage gp6-like head-tail connector protein</fullName>
    </recommendedName>
</protein>